<dbReference type="PRINTS" id="PR00455">
    <property type="entry name" value="HTHTETR"/>
</dbReference>
<dbReference type="Proteomes" id="UP000230842">
    <property type="component" value="Unassembled WGS sequence"/>
</dbReference>
<evidence type="ECO:0000256" key="1">
    <source>
        <dbReference type="ARBA" id="ARBA00023125"/>
    </source>
</evidence>
<feature type="domain" description="HTH tetR-type" evidence="3">
    <location>
        <begin position="3"/>
        <end position="63"/>
    </location>
</feature>
<dbReference type="AlphaFoldDB" id="A0A2M9B7I1"/>
<dbReference type="InterPro" id="IPR041673">
    <property type="entry name" value="TetR_C_23"/>
</dbReference>
<keyword evidence="5" id="KW-1185">Reference proteome</keyword>
<evidence type="ECO:0000256" key="2">
    <source>
        <dbReference type="PROSITE-ProRule" id="PRU00335"/>
    </source>
</evidence>
<dbReference type="GO" id="GO:0003700">
    <property type="term" value="F:DNA-binding transcription factor activity"/>
    <property type="evidence" value="ECO:0007669"/>
    <property type="project" value="TreeGrafter"/>
</dbReference>
<dbReference type="InterPro" id="IPR001647">
    <property type="entry name" value="HTH_TetR"/>
</dbReference>
<dbReference type="PROSITE" id="PS50977">
    <property type="entry name" value="HTH_TETR_2"/>
    <property type="match status" value="1"/>
</dbReference>
<dbReference type="InterPro" id="IPR050109">
    <property type="entry name" value="HTH-type_TetR-like_transc_reg"/>
</dbReference>
<gene>
    <name evidence="4" type="ORF">CLV56_3408</name>
</gene>
<keyword evidence="1 2" id="KW-0238">DNA-binding</keyword>
<dbReference type="PANTHER" id="PTHR30055:SF146">
    <property type="entry name" value="HTH-TYPE TRANSCRIPTIONAL DUAL REGULATOR CECR"/>
    <property type="match status" value="1"/>
</dbReference>
<dbReference type="SUPFAM" id="SSF48498">
    <property type="entry name" value="Tetracyclin repressor-like, C-terminal domain"/>
    <property type="match status" value="1"/>
</dbReference>
<dbReference type="InterPro" id="IPR023772">
    <property type="entry name" value="DNA-bd_HTH_TetR-type_CS"/>
</dbReference>
<dbReference type="OrthoDB" id="116659at2"/>
<protein>
    <submittedName>
        <fullName evidence="4">AcrR family transcriptional regulator</fullName>
    </submittedName>
</protein>
<evidence type="ECO:0000259" key="3">
    <source>
        <dbReference type="PROSITE" id="PS50977"/>
    </source>
</evidence>
<evidence type="ECO:0000313" key="5">
    <source>
        <dbReference type="Proteomes" id="UP000230842"/>
    </source>
</evidence>
<dbReference type="Pfam" id="PF00440">
    <property type="entry name" value="TetR_N"/>
    <property type="match status" value="1"/>
</dbReference>
<dbReference type="InterPro" id="IPR009057">
    <property type="entry name" value="Homeodomain-like_sf"/>
</dbReference>
<dbReference type="GO" id="GO:0000976">
    <property type="term" value="F:transcription cis-regulatory region binding"/>
    <property type="evidence" value="ECO:0007669"/>
    <property type="project" value="TreeGrafter"/>
</dbReference>
<dbReference type="SUPFAM" id="SSF46689">
    <property type="entry name" value="Homeodomain-like"/>
    <property type="match status" value="1"/>
</dbReference>
<dbReference type="InterPro" id="IPR036271">
    <property type="entry name" value="Tet_transcr_reg_TetR-rel_C_sf"/>
</dbReference>
<proteinExistence type="predicted"/>
<accession>A0A2M9B7I1</accession>
<feature type="DNA-binding region" description="H-T-H motif" evidence="2">
    <location>
        <begin position="26"/>
        <end position="45"/>
    </location>
</feature>
<name>A0A2M9B7I1_9ACTN</name>
<comment type="caution">
    <text evidence="4">The sequence shown here is derived from an EMBL/GenBank/DDBJ whole genome shotgun (WGS) entry which is preliminary data.</text>
</comment>
<reference evidence="4 5" key="1">
    <citation type="submission" date="2017-11" db="EMBL/GenBank/DDBJ databases">
        <title>Genomic Encyclopedia of Archaeal and Bacterial Type Strains, Phase II (KMG-II): From Individual Species to Whole Genera.</title>
        <authorList>
            <person name="Goeker M."/>
        </authorList>
    </citation>
    <scope>NUCLEOTIDE SEQUENCE [LARGE SCALE GENOMIC DNA]</scope>
    <source>
        <strain evidence="4 5">DSM 27763</strain>
    </source>
</reference>
<organism evidence="4 5">
    <name type="scientific">Mumia flava</name>
    <dbReference type="NCBI Taxonomy" id="1348852"/>
    <lineage>
        <taxon>Bacteria</taxon>
        <taxon>Bacillati</taxon>
        <taxon>Actinomycetota</taxon>
        <taxon>Actinomycetes</taxon>
        <taxon>Propionibacteriales</taxon>
        <taxon>Nocardioidaceae</taxon>
        <taxon>Mumia</taxon>
    </lineage>
</organism>
<dbReference type="EMBL" id="PGEZ01000002">
    <property type="protein sequence ID" value="PJJ53906.1"/>
    <property type="molecule type" value="Genomic_DNA"/>
</dbReference>
<dbReference type="Pfam" id="PF17931">
    <property type="entry name" value="TetR_C_23"/>
    <property type="match status" value="1"/>
</dbReference>
<dbReference type="PROSITE" id="PS01081">
    <property type="entry name" value="HTH_TETR_1"/>
    <property type="match status" value="1"/>
</dbReference>
<dbReference type="RefSeq" id="WP_100415516.1">
    <property type="nucleotide sequence ID" value="NZ_PGEZ01000002.1"/>
</dbReference>
<dbReference type="Gene3D" id="1.10.357.10">
    <property type="entry name" value="Tetracycline Repressor, domain 2"/>
    <property type="match status" value="1"/>
</dbReference>
<dbReference type="PANTHER" id="PTHR30055">
    <property type="entry name" value="HTH-TYPE TRANSCRIPTIONAL REGULATOR RUTR"/>
    <property type="match status" value="1"/>
</dbReference>
<sequence>MAAGTRDTLVTAALALFRSDGYDATTMRRIASEAGVSLGNAYYYFDGKDALVQELYDQIQVEHRDRTLPLLVEGAPLADNLARVLRSGLDVMAPYHGFGRTLLVHALPTRAAASPFSPESAGARTMAVALMDQVIAISSTSVRGRLRAELPRLLWFAYLGVTLHWVADASPDQRRSYVLAERAATLAGRAVALARLPVARGLVTDVVGLSAYVAGEDLPDTEEGR</sequence>
<evidence type="ECO:0000313" key="4">
    <source>
        <dbReference type="EMBL" id="PJJ53906.1"/>
    </source>
</evidence>